<evidence type="ECO:0000313" key="2">
    <source>
        <dbReference type="EMBL" id="QBH12973.1"/>
    </source>
</evidence>
<dbReference type="InterPro" id="IPR052892">
    <property type="entry name" value="NA-targeting_endonuclease"/>
</dbReference>
<dbReference type="Gene3D" id="1.10.30.50">
    <property type="match status" value="1"/>
</dbReference>
<protein>
    <submittedName>
        <fullName evidence="3">HNH endonuclease</fullName>
    </submittedName>
</protein>
<dbReference type="PANTHER" id="PTHR33877">
    <property type="entry name" value="SLL1193 PROTEIN"/>
    <property type="match status" value="1"/>
</dbReference>
<dbReference type="OrthoDB" id="9802901at2"/>
<dbReference type="SMART" id="SM00507">
    <property type="entry name" value="HNHc"/>
    <property type="match status" value="1"/>
</dbReference>
<dbReference type="InterPro" id="IPR029471">
    <property type="entry name" value="HNH_5"/>
</dbReference>
<keyword evidence="5" id="KW-1185">Reference proteome</keyword>
<keyword evidence="3" id="KW-0378">Hydrolase</keyword>
<name>A0A328FLN9_9BACT</name>
<feature type="domain" description="HNH nuclease" evidence="1">
    <location>
        <begin position="30"/>
        <end position="81"/>
    </location>
</feature>
<gene>
    <name evidence="3" type="ORF">DO021_00595</name>
    <name evidence="2" type="ORF">EYB58_08610</name>
</gene>
<dbReference type="EMBL" id="CP036313">
    <property type="protein sequence ID" value="QBH12973.1"/>
    <property type="molecule type" value="Genomic_DNA"/>
</dbReference>
<dbReference type="CDD" id="cd00085">
    <property type="entry name" value="HNHc"/>
    <property type="match status" value="1"/>
</dbReference>
<sequence>MTDIKNFFSFPDDAALKKERTKARQLRASQWWKRKRSSGICHYCGEKFYPKELTMDHVIPLSRGGRSEKFNLVPCCKECNTQKQRMLPAEWNEYMVRIGADKNNRPE</sequence>
<dbReference type="Proteomes" id="UP000248798">
    <property type="component" value="Unassembled WGS sequence"/>
</dbReference>
<evidence type="ECO:0000313" key="4">
    <source>
        <dbReference type="Proteomes" id="UP000248798"/>
    </source>
</evidence>
<keyword evidence="3" id="KW-0540">Nuclease</keyword>
<reference evidence="2 5" key="2">
    <citation type="submission" date="2019-02" db="EMBL/GenBank/DDBJ databases">
        <title>Complete genome sequence of Desulfobacter hydrogenophilus AcRS1.</title>
        <authorList>
            <person name="Marietou A."/>
            <person name="Lund M.B."/>
            <person name="Marshall I.P.G."/>
            <person name="Schreiber L."/>
            <person name="Jorgensen B."/>
        </authorList>
    </citation>
    <scope>NUCLEOTIDE SEQUENCE [LARGE SCALE GENOMIC DNA]</scope>
    <source>
        <strain evidence="2 5">AcRS1</strain>
    </source>
</reference>
<dbReference type="PANTHER" id="PTHR33877:SF1">
    <property type="entry name" value="TYPE IV METHYL-DIRECTED RESTRICTION ENZYME ECOKMCRA"/>
    <property type="match status" value="1"/>
</dbReference>
<dbReference type="EMBL" id="QLNI01000001">
    <property type="protein sequence ID" value="RAM03957.1"/>
    <property type="molecule type" value="Genomic_DNA"/>
</dbReference>
<evidence type="ECO:0000313" key="3">
    <source>
        <dbReference type="EMBL" id="RAM03957.1"/>
    </source>
</evidence>
<organism evidence="3 4">
    <name type="scientific">Desulfobacter hydrogenophilus</name>
    <dbReference type="NCBI Taxonomy" id="2291"/>
    <lineage>
        <taxon>Bacteria</taxon>
        <taxon>Pseudomonadati</taxon>
        <taxon>Thermodesulfobacteriota</taxon>
        <taxon>Desulfobacteria</taxon>
        <taxon>Desulfobacterales</taxon>
        <taxon>Desulfobacteraceae</taxon>
        <taxon>Desulfobacter</taxon>
    </lineage>
</organism>
<dbReference type="RefSeq" id="WP_111952626.1">
    <property type="nucleotide sequence ID" value="NZ_CP036313.1"/>
</dbReference>
<evidence type="ECO:0000259" key="1">
    <source>
        <dbReference type="SMART" id="SM00507"/>
    </source>
</evidence>
<proteinExistence type="predicted"/>
<dbReference type="AlphaFoldDB" id="A0A328FLN9"/>
<dbReference type="InterPro" id="IPR003615">
    <property type="entry name" value="HNH_nuc"/>
</dbReference>
<evidence type="ECO:0000313" key="5">
    <source>
        <dbReference type="Proteomes" id="UP000293902"/>
    </source>
</evidence>
<reference evidence="3 4" key="1">
    <citation type="submission" date="2018-06" db="EMBL/GenBank/DDBJ databases">
        <title>Complete Genome Sequence of Desulfobacter hydrogenophilus (DSM3380).</title>
        <authorList>
            <person name="Marietou A."/>
            <person name="Schreiber L."/>
            <person name="Marshall I."/>
            <person name="Jorgensen B."/>
        </authorList>
    </citation>
    <scope>NUCLEOTIDE SEQUENCE [LARGE SCALE GENOMIC DNA]</scope>
    <source>
        <strain evidence="3 4">DSM 3380</strain>
    </source>
</reference>
<keyword evidence="3" id="KW-0255">Endonuclease</keyword>
<dbReference type="Pfam" id="PF14279">
    <property type="entry name" value="HNH_5"/>
    <property type="match status" value="1"/>
</dbReference>
<dbReference type="Proteomes" id="UP000293902">
    <property type="component" value="Chromosome"/>
</dbReference>
<accession>A0A328FLN9</accession>
<dbReference type="GO" id="GO:0004519">
    <property type="term" value="F:endonuclease activity"/>
    <property type="evidence" value="ECO:0007669"/>
    <property type="project" value="UniProtKB-KW"/>
</dbReference>